<evidence type="ECO:0000259" key="1">
    <source>
        <dbReference type="SMART" id="SM00507"/>
    </source>
</evidence>
<dbReference type="PANTHER" id="PTHR33877:SF2">
    <property type="entry name" value="OS07G0170200 PROTEIN"/>
    <property type="match status" value="1"/>
</dbReference>
<feature type="domain" description="HNH nuclease" evidence="1">
    <location>
        <begin position="85"/>
        <end position="138"/>
    </location>
</feature>
<keyword evidence="2" id="KW-0255">Endonuclease</keyword>
<dbReference type="PANTHER" id="PTHR33877">
    <property type="entry name" value="SLL1193 PROTEIN"/>
    <property type="match status" value="1"/>
</dbReference>
<sequence length="187" mass="21128">MHLDSSVPGTEAPVTLSRRVLVLNASYEPLSLIPVRRAIVLLMERKAELIESGKRVIRTVSRQLPIPLIIRLSHFVRVPRRESPPSRNAVMLRDAHTCAYCGQQKARNQLTIDHVVPRSRGGSHIWTNLVTACQRCNQFKGHRTLEEARMKLLWQPSQPSHVTLVLLRNPVAAERYRLLVTGEAIAA</sequence>
<keyword evidence="2" id="KW-0540">Nuclease</keyword>
<evidence type="ECO:0000313" key="2">
    <source>
        <dbReference type="EMBL" id="MYD91788.1"/>
    </source>
</evidence>
<dbReference type="CDD" id="cd00085">
    <property type="entry name" value="HNHc"/>
    <property type="match status" value="1"/>
</dbReference>
<dbReference type="GO" id="GO:0004519">
    <property type="term" value="F:endonuclease activity"/>
    <property type="evidence" value="ECO:0007669"/>
    <property type="project" value="UniProtKB-KW"/>
</dbReference>
<dbReference type="Gene3D" id="1.10.30.50">
    <property type="match status" value="1"/>
</dbReference>
<dbReference type="AlphaFoldDB" id="A0A6B1DX17"/>
<organism evidence="2">
    <name type="scientific">Caldilineaceae bacterium SB0662_bin_9</name>
    <dbReference type="NCBI Taxonomy" id="2605258"/>
    <lineage>
        <taxon>Bacteria</taxon>
        <taxon>Bacillati</taxon>
        <taxon>Chloroflexota</taxon>
        <taxon>Caldilineae</taxon>
        <taxon>Caldilineales</taxon>
        <taxon>Caldilineaceae</taxon>
    </lineage>
</organism>
<gene>
    <name evidence="2" type="ORF">F4Y08_15890</name>
</gene>
<dbReference type="InterPro" id="IPR052892">
    <property type="entry name" value="NA-targeting_endonuclease"/>
</dbReference>
<proteinExistence type="predicted"/>
<protein>
    <submittedName>
        <fullName evidence="2">HNH endonuclease</fullName>
    </submittedName>
</protein>
<accession>A0A6B1DX17</accession>
<dbReference type="Pfam" id="PF14279">
    <property type="entry name" value="HNH_5"/>
    <property type="match status" value="1"/>
</dbReference>
<dbReference type="InterPro" id="IPR003615">
    <property type="entry name" value="HNH_nuc"/>
</dbReference>
<comment type="caution">
    <text evidence="2">The sequence shown here is derived from an EMBL/GenBank/DDBJ whole genome shotgun (WGS) entry which is preliminary data.</text>
</comment>
<name>A0A6B1DX17_9CHLR</name>
<dbReference type="EMBL" id="VXPY01000114">
    <property type="protein sequence ID" value="MYD91788.1"/>
    <property type="molecule type" value="Genomic_DNA"/>
</dbReference>
<keyword evidence="2" id="KW-0378">Hydrolase</keyword>
<reference evidence="2" key="1">
    <citation type="submission" date="2019-09" db="EMBL/GenBank/DDBJ databases">
        <title>Characterisation of the sponge microbiome using genome-centric metagenomics.</title>
        <authorList>
            <person name="Engelberts J.P."/>
            <person name="Robbins S.J."/>
            <person name="De Goeij J.M."/>
            <person name="Aranda M."/>
            <person name="Bell S.C."/>
            <person name="Webster N.S."/>
        </authorList>
    </citation>
    <scope>NUCLEOTIDE SEQUENCE</scope>
    <source>
        <strain evidence="2">SB0662_bin_9</strain>
    </source>
</reference>
<dbReference type="InterPro" id="IPR029471">
    <property type="entry name" value="HNH_5"/>
</dbReference>
<dbReference type="SMART" id="SM00507">
    <property type="entry name" value="HNHc"/>
    <property type="match status" value="1"/>
</dbReference>